<sequence length="52" mass="5721">MPTSDVAKRREGNVRAASAGCRLLCASDWIQPRSNSDSQDEQREGDRTGVRS</sequence>
<evidence type="ECO:0000313" key="2">
    <source>
        <dbReference type="EMBL" id="POS81719.1"/>
    </source>
</evidence>
<evidence type="ECO:0000256" key="1">
    <source>
        <dbReference type="SAM" id="MobiDB-lite"/>
    </source>
</evidence>
<evidence type="ECO:0000313" key="3">
    <source>
        <dbReference type="Proteomes" id="UP000237438"/>
    </source>
</evidence>
<accession>A0A2S4PI62</accession>
<dbReference type="EMBL" id="PEDP01008938">
    <property type="protein sequence ID" value="POS81719.1"/>
    <property type="molecule type" value="Genomic_DNA"/>
</dbReference>
<keyword evidence="3" id="KW-1185">Reference proteome</keyword>
<feature type="region of interest" description="Disordered" evidence="1">
    <location>
        <begin position="29"/>
        <end position="52"/>
    </location>
</feature>
<organism evidence="2 3">
    <name type="scientific">Erysiphe pulchra</name>
    <dbReference type="NCBI Taxonomy" id="225359"/>
    <lineage>
        <taxon>Eukaryota</taxon>
        <taxon>Fungi</taxon>
        <taxon>Dikarya</taxon>
        <taxon>Ascomycota</taxon>
        <taxon>Pezizomycotina</taxon>
        <taxon>Leotiomycetes</taxon>
        <taxon>Erysiphales</taxon>
        <taxon>Erysiphaceae</taxon>
        <taxon>Erysiphe</taxon>
    </lineage>
</organism>
<name>A0A2S4PI62_9PEZI</name>
<comment type="caution">
    <text evidence="2">The sequence shown here is derived from an EMBL/GenBank/DDBJ whole genome shotgun (WGS) entry which is preliminary data.</text>
</comment>
<dbReference type="AlphaFoldDB" id="A0A2S4PI62"/>
<dbReference type="Proteomes" id="UP000237438">
    <property type="component" value="Unassembled WGS sequence"/>
</dbReference>
<protein>
    <submittedName>
        <fullName evidence="2">Uncharacterized protein</fullName>
    </submittedName>
</protein>
<feature type="compositionally biased region" description="Basic and acidic residues" evidence="1">
    <location>
        <begin position="40"/>
        <end position="52"/>
    </location>
</feature>
<proteinExistence type="predicted"/>
<gene>
    <name evidence="2" type="ORF">EPUL_006133</name>
</gene>
<reference evidence="2 3" key="1">
    <citation type="submission" date="2017-10" db="EMBL/GenBank/DDBJ databases">
        <title>Development of genomic resources for the powdery mildew, Erysiphe pulchra.</title>
        <authorList>
            <person name="Wadl P.A."/>
            <person name="Mack B.M."/>
            <person name="Moore G."/>
            <person name="Beltz S.B."/>
        </authorList>
    </citation>
    <scope>NUCLEOTIDE SEQUENCE [LARGE SCALE GENOMIC DNA]</scope>
    <source>
        <strain evidence="2">Cflorida</strain>
    </source>
</reference>